<comment type="caution">
    <text evidence="3">The sequence shown here is derived from an EMBL/GenBank/DDBJ whole genome shotgun (WGS) entry which is preliminary data.</text>
</comment>
<feature type="chain" id="PRO_5040244817" description="UPAR/Ly6 domain-containing protein" evidence="1">
    <location>
        <begin position="23"/>
        <end position="168"/>
    </location>
</feature>
<gene>
    <name evidence="3" type="ORF">CAMP_LOCUS6541</name>
</gene>
<evidence type="ECO:0000313" key="3">
    <source>
        <dbReference type="EMBL" id="CAI5443904.1"/>
    </source>
</evidence>
<organism evidence="3 4">
    <name type="scientific">Caenorhabditis angaria</name>
    <dbReference type="NCBI Taxonomy" id="860376"/>
    <lineage>
        <taxon>Eukaryota</taxon>
        <taxon>Metazoa</taxon>
        <taxon>Ecdysozoa</taxon>
        <taxon>Nematoda</taxon>
        <taxon>Chromadorea</taxon>
        <taxon>Rhabditida</taxon>
        <taxon>Rhabditina</taxon>
        <taxon>Rhabditomorpha</taxon>
        <taxon>Rhabditoidea</taxon>
        <taxon>Rhabditidae</taxon>
        <taxon>Peloderinae</taxon>
        <taxon>Caenorhabditis</taxon>
    </lineage>
</organism>
<keyword evidence="4" id="KW-1185">Reference proteome</keyword>
<evidence type="ECO:0000313" key="4">
    <source>
        <dbReference type="Proteomes" id="UP001152747"/>
    </source>
</evidence>
<dbReference type="AlphaFoldDB" id="A0A9P1MXI2"/>
<keyword evidence="1" id="KW-0732">Signal</keyword>
<dbReference type="EMBL" id="CANHGI010000002">
    <property type="protein sequence ID" value="CAI5443904.1"/>
    <property type="molecule type" value="Genomic_DNA"/>
</dbReference>
<evidence type="ECO:0000256" key="1">
    <source>
        <dbReference type="SAM" id="SignalP"/>
    </source>
</evidence>
<feature type="domain" description="UPAR/Ly6" evidence="2">
    <location>
        <begin position="24"/>
        <end position="134"/>
    </location>
</feature>
<sequence>MGLSPRICHFLTFFQLFAGVFSMFDCFSGFVGRVQGSVGTDFLNLNDTANCAASYCIKVIIHSAIDDEGIYQQGISSRCAYTGGDRQICSKTRGTCEKIGFYDGMRGNFSFCCCQSNFCNVATRADLNEIYTKNQRTSRKNSDFRENFSKTPHFSVVFIISTILFFKL</sequence>
<reference evidence="3" key="1">
    <citation type="submission" date="2022-11" db="EMBL/GenBank/DDBJ databases">
        <authorList>
            <person name="Kikuchi T."/>
        </authorList>
    </citation>
    <scope>NUCLEOTIDE SEQUENCE</scope>
    <source>
        <strain evidence="3">PS1010</strain>
    </source>
</reference>
<feature type="signal peptide" evidence="1">
    <location>
        <begin position="1"/>
        <end position="22"/>
    </location>
</feature>
<proteinExistence type="predicted"/>
<dbReference type="InterPro" id="IPR016054">
    <property type="entry name" value="LY6_UPA_recep-like"/>
</dbReference>
<dbReference type="Proteomes" id="UP001152747">
    <property type="component" value="Unassembled WGS sequence"/>
</dbReference>
<dbReference type="SMART" id="SM00134">
    <property type="entry name" value="LU"/>
    <property type="match status" value="1"/>
</dbReference>
<name>A0A9P1MXI2_9PELO</name>
<evidence type="ECO:0000259" key="2">
    <source>
        <dbReference type="SMART" id="SM00134"/>
    </source>
</evidence>
<dbReference type="OrthoDB" id="5844872at2759"/>
<accession>A0A9P1MXI2</accession>
<protein>
    <recommendedName>
        <fullName evidence="2">UPAR/Ly6 domain-containing protein</fullName>
    </recommendedName>
</protein>